<keyword evidence="1" id="KW-0472">Membrane</keyword>
<dbReference type="eggNOG" id="ENOG502SMKA">
    <property type="taxonomic scope" value="Eukaryota"/>
</dbReference>
<dbReference type="EMBL" id="GL876973">
    <property type="protein sequence ID" value="KLU89761.1"/>
    <property type="molecule type" value="Genomic_DNA"/>
</dbReference>
<dbReference type="EnsemblFungi" id="MAPG_08730T0">
    <property type="protein sequence ID" value="MAPG_08730T0"/>
    <property type="gene ID" value="MAPG_08730"/>
</dbReference>
<reference evidence="4" key="4">
    <citation type="journal article" date="2015" name="G3 (Bethesda)">
        <title>Genome sequences of three phytopathogenic species of the Magnaporthaceae family of fungi.</title>
        <authorList>
            <person name="Okagaki L.H."/>
            <person name="Nunes C.C."/>
            <person name="Sailsbery J."/>
            <person name="Clay B."/>
            <person name="Brown D."/>
            <person name="John T."/>
            <person name="Oh Y."/>
            <person name="Young N."/>
            <person name="Fitzgerald M."/>
            <person name="Haas B.J."/>
            <person name="Zeng Q."/>
            <person name="Young S."/>
            <person name="Adiconis X."/>
            <person name="Fan L."/>
            <person name="Levin J.Z."/>
            <person name="Mitchell T.K."/>
            <person name="Okubara P.A."/>
            <person name="Farman M.L."/>
            <person name="Kohn L.M."/>
            <person name="Birren B."/>
            <person name="Ma L.-J."/>
            <person name="Dean R.A."/>
        </authorList>
    </citation>
    <scope>NUCLEOTIDE SEQUENCE</scope>
    <source>
        <strain evidence="4">ATCC 64411 / 73-15</strain>
    </source>
</reference>
<accession>A0A0C4E842</accession>
<evidence type="ECO:0000313" key="5">
    <source>
        <dbReference type="Proteomes" id="UP000011715"/>
    </source>
</evidence>
<dbReference type="Proteomes" id="UP000011715">
    <property type="component" value="Unassembled WGS sequence"/>
</dbReference>
<dbReference type="VEuPathDB" id="FungiDB:MAPG_08730"/>
<dbReference type="InterPro" id="IPR015915">
    <property type="entry name" value="Kelch-typ_b-propeller"/>
</dbReference>
<reference evidence="3" key="3">
    <citation type="submission" date="2011-03" db="EMBL/GenBank/DDBJ databases">
        <title>Annotation of Magnaporthe poae ATCC 64411.</title>
        <authorList>
            <person name="Ma L.-J."/>
            <person name="Dead R."/>
            <person name="Young S.K."/>
            <person name="Zeng Q."/>
            <person name="Gargeya S."/>
            <person name="Fitzgerald M."/>
            <person name="Haas B."/>
            <person name="Abouelleil A."/>
            <person name="Alvarado L."/>
            <person name="Arachchi H.M."/>
            <person name="Berlin A."/>
            <person name="Brown A."/>
            <person name="Chapman S.B."/>
            <person name="Chen Z."/>
            <person name="Dunbar C."/>
            <person name="Freedman E."/>
            <person name="Gearin G."/>
            <person name="Gellesch M."/>
            <person name="Goldberg J."/>
            <person name="Griggs A."/>
            <person name="Gujja S."/>
            <person name="Heiman D."/>
            <person name="Howarth C."/>
            <person name="Larson L."/>
            <person name="Lui A."/>
            <person name="MacDonald P.J.P."/>
            <person name="Mehta T."/>
            <person name="Montmayeur A."/>
            <person name="Murphy C."/>
            <person name="Neiman D."/>
            <person name="Pearson M."/>
            <person name="Priest M."/>
            <person name="Roberts A."/>
            <person name="Saif S."/>
            <person name="Shea T."/>
            <person name="Shenoy N."/>
            <person name="Sisk P."/>
            <person name="Stolte C."/>
            <person name="Sykes S."/>
            <person name="Yandava C."/>
            <person name="Wortman J."/>
            <person name="Nusbaum C."/>
            <person name="Birren B."/>
        </authorList>
    </citation>
    <scope>NUCLEOTIDE SEQUENCE</scope>
    <source>
        <strain evidence="3">ATCC 64411</strain>
    </source>
</reference>
<keyword evidence="1" id="KW-1133">Transmembrane helix</keyword>
<evidence type="ECO:0000256" key="2">
    <source>
        <dbReference type="SAM" id="SignalP"/>
    </source>
</evidence>
<evidence type="ECO:0008006" key="6">
    <source>
        <dbReference type="Google" id="ProtNLM"/>
    </source>
</evidence>
<feature type="chain" id="PRO_5009385783" description="Kelch repeat protein" evidence="2">
    <location>
        <begin position="31"/>
        <end position="582"/>
    </location>
</feature>
<keyword evidence="5" id="KW-1185">Reference proteome</keyword>
<dbReference type="STRING" id="644358.A0A0C4E842"/>
<dbReference type="Gene3D" id="2.120.10.80">
    <property type="entry name" value="Kelch-type beta propeller"/>
    <property type="match status" value="1"/>
</dbReference>
<feature type="signal peptide" evidence="2">
    <location>
        <begin position="1"/>
        <end position="30"/>
    </location>
</feature>
<reference evidence="5" key="1">
    <citation type="submission" date="2010-05" db="EMBL/GenBank/DDBJ databases">
        <title>The genome sequence of Magnaporthe poae strain ATCC 64411.</title>
        <authorList>
            <person name="Ma L.-J."/>
            <person name="Dead R."/>
            <person name="Young S."/>
            <person name="Zeng Q."/>
            <person name="Koehrsen M."/>
            <person name="Alvarado L."/>
            <person name="Berlin A."/>
            <person name="Chapman S.B."/>
            <person name="Chen Z."/>
            <person name="Freedman E."/>
            <person name="Gellesch M."/>
            <person name="Goldberg J."/>
            <person name="Griggs A."/>
            <person name="Gujja S."/>
            <person name="Heilman E.R."/>
            <person name="Heiman D."/>
            <person name="Hepburn T."/>
            <person name="Howarth C."/>
            <person name="Jen D."/>
            <person name="Larson L."/>
            <person name="Mehta T."/>
            <person name="Neiman D."/>
            <person name="Pearson M."/>
            <person name="Roberts A."/>
            <person name="Saif S."/>
            <person name="Shea T."/>
            <person name="Shenoy N."/>
            <person name="Sisk P."/>
            <person name="Stolte C."/>
            <person name="Sykes S."/>
            <person name="Walk T."/>
            <person name="White J."/>
            <person name="Yandava C."/>
            <person name="Haas B."/>
            <person name="Nusbaum C."/>
            <person name="Birren B."/>
        </authorList>
    </citation>
    <scope>NUCLEOTIDE SEQUENCE [LARGE SCALE GENOMIC DNA]</scope>
    <source>
        <strain evidence="5">ATCC 64411 / 73-15</strain>
    </source>
</reference>
<keyword evidence="2" id="KW-0732">Signal</keyword>
<organism evidence="4 5">
    <name type="scientific">Magnaporthiopsis poae (strain ATCC 64411 / 73-15)</name>
    <name type="common">Kentucky bluegrass fungus</name>
    <name type="synonym">Magnaporthe poae</name>
    <dbReference type="NCBI Taxonomy" id="644358"/>
    <lineage>
        <taxon>Eukaryota</taxon>
        <taxon>Fungi</taxon>
        <taxon>Dikarya</taxon>
        <taxon>Ascomycota</taxon>
        <taxon>Pezizomycotina</taxon>
        <taxon>Sordariomycetes</taxon>
        <taxon>Sordariomycetidae</taxon>
        <taxon>Magnaporthales</taxon>
        <taxon>Magnaporthaceae</taxon>
        <taxon>Magnaporthiopsis</taxon>
    </lineage>
</organism>
<dbReference type="SUPFAM" id="SSF50965">
    <property type="entry name" value="Galactose oxidase, central domain"/>
    <property type="match status" value="2"/>
</dbReference>
<proteinExistence type="predicted"/>
<protein>
    <recommendedName>
        <fullName evidence="6">Kelch repeat protein</fullName>
    </recommendedName>
</protein>
<dbReference type="EMBL" id="ADBL01002122">
    <property type="status" value="NOT_ANNOTATED_CDS"/>
    <property type="molecule type" value="Genomic_DNA"/>
</dbReference>
<name>A0A0C4E842_MAGP6</name>
<dbReference type="AlphaFoldDB" id="A0A0C4E842"/>
<dbReference type="OMA" id="GTIMVEM"/>
<dbReference type="OrthoDB" id="540004at2759"/>
<dbReference type="InterPro" id="IPR011043">
    <property type="entry name" value="Gal_Oxase/kelch_b-propeller"/>
</dbReference>
<sequence length="582" mass="64554">MAYVPGRLLTGLLVPLQLANLFFGHSECQAIICGWRLGSSVAVLKDTLYVIGGWTIAQKESQTDLGSSERRVLSIPLWRSWSVGDAIFQEHANSKFGGAEDVSLWSSPDETKIYTWGGRDIQPTSTSYSRFPRLRTFTPASAHVGNGQGAWEAEVDPPRDLDKMPPQRIYRTASGSWTSCNGFGFYMGGELSKETDLTWPYRTSDDNERLDLEGLVIYDMNSKKWTNQSVVDIGGGAFRASHTGETAVCLPTLGTEGKGVLLFFGCFYGLGQGPAVGTEEVLLYDIGKSKFHIQQTTGDILAPRALHCAVAAKAVNSKGYEIILFGGLKQIPAQTYVLMVPGFHWFREDHKPPSSMQGARSSHACAVVGRGGRQMIAVGGIDIDWPGNFWWRQDPWGNGVQVLDMTNLTWSGEYKHDAPNYEQPKVAKEWYSDVANAKNIQWNTNETRALFADAIDSLAGDPTYPPSGPLVGMIVGTAISVPAALAVIAVCIVYFCYYRPRCQRREQEGGYVLPFELLQPQNPVEVEADHYNTGPNDKTSHNREWEQELEVSQPMLDMLQRASVQPRVWSPSLDFHRGRRVR</sequence>
<keyword evidence="1" id="KW-0812">Transmembrane</keyword>
<reference evidence="4" key="5">
    <citation type="submission" date="2015-06" db="UniProtKB">
        <authorList>
            <consortium name="EnsemblFungi"/>
        </authorList>
    </citation>
    <scope>IDENTIFICATION</scope>
    <source>
        <strain evidence="4">ATCC 64411</strain>
    </source>
</reference>
<reference evidence="3" key="2">
    <citation type="submission" date="2010-05" db="EMBL/GenBank/DDBJ databases">
        <title>The Genome Sequence of Magnaporthe poae strain ATCC 64411.</title>
        <authorList>
            <consortium name="The Broad Institute Genome Sequencing Platform"/>
            <consortium name="Broad Institute Genome Sequencing Center for Infectious Disease"/>
            <person name="Ma L.-J."/>
            <person name="Dead R."/>
            <person name="Young S."/>
            <person name="Zeng Q."/>
            <person name="Koehrsen M."/>
            <person name="Alvarado L."/>
            <person name="Berlin A."/>
            <person name="Chapman S.B."/>
            <person name="Chen Z."/>
            <person name="Freedman E."/>
            <person name="Gellesch M."/>
            <person name="Goldberg J."/>
            <person name="Griggs A."/>
            <person name="Gujja S."/>
            <person name="Heilman E.R."/>
            <person name="Heiman D."/>
            <person name="Hepburn T."/>
            <person name="Howarth C."/>
            <person name="Jen D."/>
            <person name="Larson L."/>
            <person name="Mehta T."/>
            <person name="Neiman D."/>
            <person name="Pearson M."/>
            <person name="Roberts A."/>
            <person name="Saif S."/>
            <person name="Shea T."/>
            <person name="Shenoy N."/>
            <person name="Sisk P."/>
            <person name="Stolte C."/>
            <person name="Sykes S."/>
            <person name="Walk T."/>
            <person name="White J."/>
            <person name="Yandava C."/>
            <person name="Haas B."/>
            <person name="Nusbaum C."/>
            <person name="Birren B."/>
        </authorList>
    </citation>
    <scope>NUCLEOTIDE SEQUENCE</scope>
    <source>
        <strain evidence="3">ATCC 64411</strain>
    </source>
</reference>
<evidence type="ECO:0000313" key="3">
    <source>
        <dbReference type="EMBL" id="KLU89761.1"/>
    </source>
</evidence>
<evidence type="ECO:0000313" key="4">
    <source>
        <dbReference type="EnsemblFungi" id="MAPG_08730T0"/>
    </source>
</evidence>
<evidence type="ECO:0000256" key="1">
    <source>
        <dbReference type="SAM" id="Phobius"/>
    </source>
</evidence>
<feature type="transmembrane region" description="Helical" evidence="1">
    <location>
        <begin position="470"/>
        <end position="497"/>
    </location>
</feature>
<gene>
    <name evidence="3" type="ORF">MAPG_08730</name>
</gene>